<reference evidence="1 2" key="1">
    <citation type="journal article" date="2015" name="Nature">
        <title>rRNA introns, odd ribosomes, and small enigmatic genomes across a large radiation of phyla.</title>
        <authorList>
            <person name="Brown C.T."/>
            <person name="Hug L.A."/>
            <person name="Thomas B.C."/>
            <person name="Sharon I."/>
            <person name="Castelle C.J."/>
            <person name="Singh A."/>
            <person name="Wilkins M.J."/>
            <person name="Williams K.H."/>
            <person name="Banfield J.F."/>
        </authorList>
    </citation>
    <scope>NUCLEOTIDE SEQUENCE [LARGE SCALE GENOMIC DNA]</scope>
</reference>
<organism evidence="1 2">
    <name type="scientific">Candidatus Wolfebacteria bacterium GW2011_GWE2_44_13</name>
    <dbReference type="NCBI Taxonomy" id="1619017"/>
    <lineage>
        <taxon>Bacteria</taxon>
        <taxon>Candidatus Wolfeibacteriota</taxon>
    </lineage>
</organism>
<protein>
    <submittedName>
        <fullName evidence="1">Uncharacterized protein</fullName>
    </submittedName>
</protein>
<dbReference type="Proteomes" id="UP000034051">
    <property type="component" value="Unassembled WGS sequence"/>
</dbReference>
<accession>A0A0G1H9V5</accession>
<proteinExistence type="predicted"/>
<gene>
    <name evidence="1" type="ORF">UW32_C0001G0152</name>
</gene>
<name>A0A0G1H9V5_9BACT</name>
<dbReference type="PROSITE" id="PS51257">
    <property type="entry name" value="PROKAR_LIPOPROTEIN"/>
    <property type="match status" value="1"/>
</dbReference>
<evidence type="ECO:0000313" key="1">
    <source>
        <dbReference type="EMBL" id="KKT43560.1"/>
    </source>
</evidence>
<comment type="caution">
    <text evidence="1">The sequence shown here is derived from an EMBL/GenBank/DDBJ whole genome shotgun (WGS) entry which is preliminary data.</text>
</comment>
<evidence type="ECO:0000313" key="2">
    <source>
        <dbReference type="Proteomes" id="UP000034051"/>
    </source>
</evidence>
<dbReference type="AlphaFoldDB" id="A0A0G1H9V5"/>
<dbReference type="EMBL" id="LCHW01000001">
    <property type="protein sequence ID" value="KKT43560.1"/>
    <property type="molecule type" value="Genomic_DNA"/>
</dbReference>
<sequence length="120" mass="13046">MKKKGLLIALALVACFSWLAVVVTSAMIHDAEEKAFEAGRSASFGKLRIADANTVYELKLVGIAKDWQGVELAYDLEESFASSRSASSGAVNFNLPPEAKDGDKIFFDSFPSKKFVIVPR</sequence>